<proteinExistence type="inferred from homology"/>
<dbReference type="NCBIfam" id="TIGR01013">
    <property type="entry name" value="2a58"/>
    <property type="match status" value="2"/>
</dbReference>
<feature type="transmembrane region" description="Helical" evidence="8">
    <location>
        <begin position="984"/>
        <end position="1005"/>
    </location>
</feature>
<feature type="transmembrane region" description="Helical" evidence="8">
    <location>
        <begin position="370"/>
        <end position="393"/>
    </location>
</feature>
<feature type="transmembrane region" description="Helical" evidence="8">
    <location>
        <begin position="196"/>
        <end position="217"/>
    </location>
</feature>
<dbReference type="PANTHER" id="PTHR10010:SF46">
    <property type="entry name" value="SODIUM-DEPENDENT PHOSPHATE TRANSPORT PROTEIN 2B"/>
    <property type="match status" value="1"/>
</dbReference>
<feature type="transmembrane region" description="Helical" evidence="8">
    <location>
        <begin position="82"/>
        <end position="101"/>
    </location>
</feature>
<comment type="similarity">
    <text evidence="2">Belongs to the SLC34A transporter family.</text>
</comment>
<evidence type="ECO:0000256" key="6">
    <source>
        <dbReference type="ARBA" id="ARBA00023136"/>
    </source>
</evidence>
<dbReference type="GO" id="GO:0044341">
    <property type="term" value="P:sodium-dependent phosphate transport"/>
    <property type="evidence" value="ECO:0007669"/>
    <property type="project" value="InterPro"/>
</dbReference>
<name>A0A8W8I6B1_MAGGI</name>
<keyword evidence="4 8" id="KW-0812">Transmembrane</keyword>
<dbReference type="EnsemblMetazoa" id="G12563.7">
    <property type="protein sequence ID" value="G12563.7:cds"/>
    <property type="gene ID" value="G12563"/>
</dbReference>
<feature type="transmembrane region" description="Helical" evidence="8">
    <location>
        <begin position="837"/>
        <end position="856"/>
    </location>
</feature>
<accession>A0A8W8I6B1</accession>
<evidence type="ECO:0000256" key="1">
    <source>
        <dbReference type="ARBA" id="ARBA00004424"/>
    </source>
</evidence>
<feature type="transmembrane region" description="Helical" evidence="8">
    <location>
        <begin position="413"/>
        <end position="435"/>
    </location>
</feature>
<keyword evidence="6 8" id="KW-0472">Membrane</keyword>
<feature type="transmembrane region" description="Helical" evidence="8">
    <location>
        <begin position="789"/>
        <end position="817"/>
    </location>
</feature>
<keyword evidence="3" id="KW-1003">Cell membrane</keyword>
<dbReference type="Proteomes" id="UP000005408">
    <property type="component" value="Unassembled WGS sequence"/>
</dbReference>
<feature type="transmembrane region" description="Helical" evidence="8">
    <location>
        <begin position="674"/>
        <end position="695"/>
    </location>
</feature>
<keyword evidence="10" id="KW-1185">Reference proteome</keyword>
<comment type="subcellular location">
    <subcellularLocation>
        <location evidence="1">Apical cell membrane</location>
        <topology evidence="1">Multi-pass membrane protein</topology>
    </subcellularLocation>
</comment>
<dbReference type="AlphaFoldDB" id="A0A8W8I6B1"/>
<reference evidence="9" key="1">
    <citation type="submission" date="2022-08" db="UniProtKB">
        <authorList>
            <consortium name="EnsemblMetazoa"/>
        </authorList>
    </citation>
    <scope>IDENTIFICATION</scope>
    <source>
        <strain evidence="9">05x7-T-G4-1.051#20</strain>
    </source>
</reference>
<dbReference type="GO" id="GO:0016324">
    <property type="term" value="C:apical plasma membrane"/>
    <property type="evidence" value="ECO:0007669"/>
    <property type="project" value="UniProtKB-SubCell"/>
</dbReference>
<evidence type="ECO:0008006" key="11">
    <source>
        <dbReference type="Google" id="ProtNLM"/>
    </source>
</evidence>
<evidence type="ECO:0000256" key="4">
    <source>
        <dbReference type="ARBA" id="ARBA00022692"/>
    </source>
</evidence>
<feature type="transmembrane region" description="Helical" evidence="8">
    <location>
        <begin position="558"/>
        <end position="580"/>
    </location>
</feature>
<protein>
    <recommendedName>
        <fullName evidence="11">Sodium-dependent phosphate transport protein 2B</fullName>
    </recommendedName>
</protein>
<organism evidence="9 10">
    <name type="scientific">Magallana gigas</name>
    <name type="common">Pacific oyster</name>
    <name type="synonym">Crassostrea gigas</name>
    <dbReference type="NCBI Taxonomy" id="29159"/>
    <lineage>
        <taxon>Eukaryota</taxon>
        <taxon>Metazoa</taxon>
        <taxon>Spiralia</taxon>
        <taxon>Lophotrochozoa</taxon>
        <taxon>Mollusca</taxon>
        <taxon>Bivalvia</taxon>
        <taxon>Autobranchia</taxon>
        <taxon>Pteriomorphia</taxon>
        <taxon>Ostreida</taxon>
        <taxon>Ostreoidea</taxon>
        <taxon>Ostreidae</taxon>
        <taxon>Magallana</taxon>
    </lineage>
</organism>
<feature type="region of interest" description="Disordered" evidence="7">
    <location>
        <begin position="1"/>
        <end position="63"/>
    </location>
</feature>
<feature type="transmembrane region" description="Helical" evidence="8">
    <location>
        <begin position="915"/>
        <end position="935"/>
    </location>
</feature>
<evidence type="ECO:0000313" key="10">
    <source>
        <dbReference type="Proteomes" id="UP000005408"/>
    </source>
</evidence>
<evidence type="ECO:0000256" key="5">
    <source>
        <dbReference type="ARBA" id="ARBA00022989"/>
    </source>
</evidence>
<feature type="transmembrane region" description="Helical" evidence="8">
    <location>
        <begin position="488"/>
        <end position="511"/>
    </location>
</feature>
<dbReference type="GO" id="GO:0005436">
    <property type="term" value="F:sodium:phosphate symporter activity"/>
    <property type="evidence" value="ECO:0007669"/>
    <property type="project" value="InterPro"/>
</dbReference>
<evidence type="ECO:0000256" key="2">
    <source>
        <dbReference type="ARBA" id="ARBA00005808"/>
    </source>
</evidence>
<feature type="compositionally biased region" description="Polar residues" evidence="7">
    <location>
        <begin position="36"/>
        <end position="48"/>
    </location>
</feature>
<keyword evidence="5 8" id="KW-1133">Transmembrane helix</keyword>
<sequence>MQNDPEAISCEPLGEGGDSRVAGTDHFTEGPPGEGTSLTVNNQTTTSPPEDPWAGPELKDTETPWEELDTKGKVFRCAWTSLRILLVFTCLYFFICSLDFLSSAFRLLGGKTAGRVFQDSELVRNPVCGVMIGLLSTVLVQSSSTTTSIVVSMVAADILTVKLSIPIIMGANIGTSVTNTLVSLGEITHRNDFRRAFAGATVHDMFNWLSVIVLLPLEVATDYLYHLTGAIIGHMRLETSKDANKDLLKAVTKPFTKLIIQIDSKKIGLIAKGGDKDYSLLKTCCLSKKTTTTNETGYNITQTNCLKKCSHLFVDSGLTDSVIGTIMLIVSLTLLCVCLFGIVKLLNSLLQGHIRTAIKKFVNYNFPGKAAYFTGYVAILIGMGFTVLVQSSSVFTSALTPLVGIGVVSLDRMYPLSIGSNVGTTTTAILAALATDTRGGTRQLQNSLRIAMCHLFFNLSAMCLWYPIPFMRFPIRLSKFLGNTSAKYRWFALFYLVVGFFLFPLAVFGLAQAGWEVLTAIEKISPPEDPWACPELKDTGTPWTDLDTKRKALRGTWAFTRIILIFTSLYFFICSLDFLGSAFRLLGGKTAGRVFQDSELIRNPVCGVMIGLLSTVLVQSSSTTTSIVVSMVAADILTVKLSIPIIMGANIGTSVTNTLVSMGEITHRNDFRRAFAGATVHDMFNWLSVIVLLPLEVATDYLYRLTGTIVENMRLETSQDANKDLLKAIDSKKIGLIAKEGDKDYSLLKTCCLSKTTTTTNETGYNFTETDCLKKCTHLFVDSGLTDSVIGTIMLIASLILLCVCLFAIVKLLNSLLQGNIRKFIKKFINYNFPGKAAYFTGYIAILIGMGFTILLQSSSIFTSTLTPLVGIGVVSIDRMYPLSIGSNIGTTTTGILAALATDTQNGTRQLQNSLRIAMCHLFFNLSAICLWYPIPFMRFPIRMSKFLGNTTAKYRWFALFYLLMAFFLLPLAVFGLSQAGWEILTAVGTTFLCLILSICIINILQMKRPQWLPKKLRDWKFLPIYFRSLEPLDRLFKHMFGFCKVCHHHHHHHHHEEEEKMAGNAEEKESSML</sequence>
<dbReference type="InterPro" id="IPR003841">
    <property type="entry name" value="Na/Pi_transpt"/>
</dbReference>
<feature type="transmembrane region" description="Helical" evidence="8">
    <location>
        <begin position="955"/>
        <end position="978"/>
    </location>
</feature>
<evidence type="ECO:0000256" key="8">
    <source>
        <dbReference type="SAM" id="Phobius"/>
    </source>
</evidence>
<evidence type="ECO:0000256" key="7">
    <source>
        <dbReference type="SAM" id="MobiDB-lite"/>
    </source>
</evidence>
<feature type="compositionally biased region" description="Basic and acidic residues" evidence="7">
    <location>
        <begin position="1056"/>
        <end position="1074"/>
    </location>
</feature>
<feature type="region of interest" description="Disordered" evidence="7">
    <location>
        <begin position="1055"/>
        <end position="1074"/>
    </location>
</feature>
<dbReference type="NCBIfam" id="NF037997">
    <property type="entry name" value="Na_Pi_symport"/>
    <property type="match status" value="2"/>
</dbReference>
<feature type="transmembrane region" description="Helical" evidence="8">
    <location>
        <begin position="163"/>
        <end position="184"/>
    </location>
</feature>
<dbReference type="PANTHER" id="PTHR10010">
    <property type="entry name" value="SOLUTE CARRIER FAMILY 34 SODIUM PHOSPHATE , MEMBER 2-RELATED"/>
    <property type="match status" value="1"/>
</dbReference>
<dbReference type="Pfam" id="PF02690">
    <property type="entry name" value="Na_Pi_cotrans"/>
    <property type="match status" value="4"/>
</dbReference>
<feature type="transmembrane region" description="Helical" evidence="8">
    <location>
        <begin position="447"/>
        <end position="468"/>
    </location>
</feature>
<evidence type="ECO:0000256" key="3">
    <source>
        <dbReference type="ARBA" id="ARBA00022475"/>
    </source>
</evidence>
<feature type="transmembrane region" description="Helical" evidence="8">
    <location>
        <begin position="322"/>
        <end position="350"/>
    </location>
</feature>
<evidence type="ECO:0000313" key="9">
    <source>
        <dbReference type="EnsemblMetazoa" id="G12563.7:cds"/>
    </source>
</evidence>